<dbReference type="EMBL" id="JROO01000008">
    <property type="protein sequence ID" value="KIH99854.1"/>
    <property type="molecule type" value="Genomic_DNA"/>
</dbReference>
<feature type="transmembrane region" description="Helical" evidence="1">
    <location>
        <begin position="129"/>
        <end position="146"/>
    </location>
</feature>
<name>A0A0C2FKJ4_9ACTN</name>
<gene>
    <name evidence="2" type="ORF">LP52_04965</name>
</gene>
<sequence length="198" mass="21231">MVEDECGNVEIDFHDDRDTTGTAPEALAAYAAAGGPERLQRLSITGRRGPTAPQLLITPTEAQLVVDEPDNGARGAAQRLVEVVGSQPVPTTHTLRRLLIALLGSTGALLPVVIVWWDLDPDDAEGALMMSALALAIAAGVGRALWRSPPPLKTVLINGPRAERPTWWQRHRKDIFLVLISGVVGSVIGYFVNQLPPL</sequence>
<accession>A0A0C2FKJ4</accession>
<organism evidence="2 3">
    <name type="scientific">Streptomonospora alba</name>
    <dbReference type="NCBI Taxonomy" id="183763"/>
    <lineage>
        <taxon>Bacteria</taxon>
        <taxon>Bacillati</taxon>
        <taxon>Actinomycetota</taxon>
        <taxon>Actinomycetes</taxon>
        <taxon>Streptosporangiales</taxon>
        <taxon>Nocardiopsidaceae</taxon>
        <taxon>Streptomonospora</taxon>
    </lineage>
</organism>
<keyword evidence="1" id="KW-0472">Membrane</keyword>
<evidence type="ECO:0000313" key="2">
    <source>
        <dbReference type="EMBL" id="KIH99854.1"/>
    </source>
</evidence>
<evidence type="ECO:0000313" key="3">
    <source>
        <dbReference type="Proteomes" id="UP000031675"/>
    </source>
</evidence>
<proteinExistence type="predicted"/>
<reference evidence="3" key="1">
    <citation type="journal article" date="2015" name="Chem. Biol.">
        <title>Structure, bioactivity, and resistance mechanism of streptomonomicin, an unusual lasso Peptide from an understudied halophilic actinomycete.</title>
        <authorList>
            <person name="Metelev M."/>
            <person name="Tietz J.I."/>
            <person name="Melby J.O."/>
            <person name="Blair P.M."/>
            <person name="Zhu L."/>
            <person name="Livnat I."/>
            <person name="Severinov K."/>
            <person name="Mitchell D.A."/>
        </authorList>
    </citation>
    <scope>NUCLEOTIDE SEQUENCE [LARGE SCALE GENOMIC DNA]</scope>
    <source>
        <strain evidence="3">YIM 90003</strain>
    </source>
</reference>
<dbReference type="OrthoDB" id="3436952at2"/>
<protein>
    <submittedName>
        <fullName evidence="2">Uncharacterized protein</fullName>
    </submittedName>
</protein>
<dbReference type="AlphaFoldDB" id="A0A0C2FKJ4"/>
<dbReference type="RefSeq" id="WP_040271165.1">
    <property type="nucleotide sequence ID" value="NZ_JROO01000008.1"/>
</dbReference>
<comment type="caution">
    <text evidence="2">The sequence shown here is derived from an EMBL/GenBank/DDBJ whole genome shotgun (WGS) entry which is preliminary data.</text>
</comment>
<keyword evidence="3" id="KW-1185">Reference proteome</keyword>
<feature type="transmembrane region" description="Helical" evidence="1">
    <location>
        <begin position="174"/>
        <end position="192"/>
    </location>
</feature>
<evidence type="ECO:0000256" key="1">
    <source>
        <dbReference type="SAM" id="Phobius"/>
    </source>
</evidence>
<dbReference type="Proteomes" id="UP000031675">
    <property type="component" value="Unassembled WGS sequence"/>
</dbReference>
<feature type="transmembrane region" description="Helical" evidence="1">
    <location>
        <begin position="98"/>
        <end position="117"/>
    </location>
</feature>
<keyword evidence="1" id="KW-1133">Transmembrane helix</keyword>
<keyword evidence="1" id="KW-0812">Transmembrane</keyword>